<feature type="domain" description="CopC" evidence="11">
    <location>
        <begin position="32"/>
        <end position="127"/>
    </location>
</feature>
<feature type="transmembrane region" description="Helical" evidence="9">
    <location>
        <begin position="189"/>
        <end position="217"/>
    </location>
</feature>
<dbReference type="SUPFAM" id="SSF81296">
    <property type="entry name" value="E set domains"/>
    <property type="match status" value="1"/>
</dbReference>
<keyword evidence="5 10" id="KW-0732">Signal</keyword>
<organism evidence="13 14">
    <name type="scientific">Antrihabitans stalagmiti</name>
    <dbReference type="NCBI Taxonomy" id="2799499"/>
    <lineage>
        <taxon>Bacteria</taxon>
        <taxon>Bacillati</taxon>
        <taxon>Actinomycetota</taxon>
        <taxon>Actinomycetes</taxon>
        <taxon>Mycobacteriales</taxon>
        <taxon>Nocardiaceae</taxon>
        <taxon>Antrihabitans</taxon>
    </lineage>
</organism>
<dbReference type="GO" id="GO:0006825">
    <property type="term" value="P:copper ion transport"/>
    <property type="evidence" value="ECO:0007669"/>
    <property type="project" value="InterPro"/>
</dbReference>
<dbReference type="EMBL" id="JAEMNV010000005">
    <property type="protein sequence ID" value="MBJ8340838.1"/>
    <property type="molecule type" value="Genomic_DNA"/>
</dbReference>
<keyword evidence="7" id="KW-0186">Copper</keyword>
<evidence type="ECO:0000256" key="2">
    <source>
        <dbReference type="ARBA" id="ARBA00022475"/>
    </source>
</evidence>
<dbReference type="InterPro" id="IPR014755">
    <property type="entry name" value="Cu-Rt/internalin_Ig-like"/>
</dbReference>
<evidence type="ECO:0000256" key="9">
    <source>
        <dbReference type="SAM" id="Phobius"/>
    </source>
</evidence>
<keyword evidence="2" id="KW-1003">Cell membrane</keyword>
<protein>
    <submittedName>
        <fullName evidence="13">Copper resistance protein CopC/CopD</fullName>
    </submittedName>
</protein>
<keyword evidence="8 9" id="KW-0472">Membrane</keyword>
<feature type="transmembrane region" description="Helical" evidence="9">
    <location>
        <begin position="149"/>
        <end position="168"/>
    </location>
</feature>
<feature type="transmembrane region" description="Helical" evidence="9">
    <location>
        <begin position="223"/>
        <end position="241"/>
    </location>
</feature>
<proteinExistence type="predicted"/>
<dbReference type="GO" id="GO:0005886">
    <property type="term" value="C:plasma membrane"/>
    <property type="evidence" value="ECO:0007669"/>
    <property type="project" value="UniProtKB-SubCell"/>
</dbReference>
<dbReference type="InterPro" id="IPR008457">
    <property type="entry name" value="Cu-R_CopD_dom"/>
</dbReference>
<comment type="subcellular location">
    <subcellularLocation>
        <location evidence="1">Cell membrane</location>
        <topology evidence="1">Multi-pass membrane protein</topology>
    </subcellularLocation>
</comment>
<dbReference type="GO" id="GO:0046688">
    <property type="term" value="P:response to copper ion"/>
    <property type="evidence" value="ECO:0007669"/>
    <property type="project" value="InterPro"/>
</dbReference>
<sequence>MIAAVRGVIRGCTLLLVLAGLAIGTAGPVNAHPTLLFTEPGSDSAVPDSPESITVLFNEAVTAGPAALVVFDINGDEVPMGTTVTLRDGRFVTASPTGTLNPGTYTVRWRVTGADGDLLEQDFRFAVGIALTGDRAQPDNSATSWRDAVLRWLLFTGVAVSLGGLLAARFTSSARAENSALPTVRSWTVAGALIGLAGVAGLAFALVVYAGTVAALWQGRSGLVLIVEAIGFVLAITLTSIRGRTWPAAALLIVVAAEGVRSHANLAAPGWGAVLTGIHLAAAAIWVGALLHTVRAVVAWRHQRAAVRWVLAGYIALAMWTFVVVITTGAVTALLLIPIADVVTTSYGRVLLIKLGLVAVASGLAFVARLALRSGQRTDKAPTVLRAENIVLVVVLAASAVRVSTPPPVGGSAQESAPPPSSIGVVLPLATLAGQVGVSVAASEEQLVVRLSTPRRGDYYAPDPDQHYGLAARLDGEQRVGAELSFRQCGRGCFVAPADWHDGTNILTLRVEADGWHGATVSLPVPWPVEPVGDDLARAVAATRASGDLTVYETVTSDATAAARDPEQLDIPAAFFLAQEPYADGTAPLAVRLPNDARPVRLALGYPAAGMNVLLTLDESGRISEEIFTDAKHLVTRRFVYP</sequence>
<keyword evidence="4" id="KW-0479">Metal-binding</keyword>
<evidence type="ECO:0000256" key="10">
    <source>
        <dbReference type="SAM" id="SignalP"/>
    </source>
</evidence>
<dbReference type="GO" id="GO:0005507">
    <property type="term" value="F:copper ion binding"/>
    <property type="evidence" value="ECO:0007669"/>
    <property type="project" value="InterPro"/>
</dbReference>
<dbReference type="AlphaFoldDB" id="A0A934NT54"/>
<evidence type="ECO:0000313" key="14">
    <source>
        <dbReference type="Proteomes" id="UP000655868"/>
    </source>
</evidence>
<keyword evidence="14" id="KW-1185">Reference proteome</keyword>
<feature type="transmembrane region" description="Helical" evidence="9">
    <location>
        <begin position="270"/>
        <end position="291"/>
    </location>
</feature>
<feature type="chain" id="PRO_5037231699" evidence="10">
    <location>
        <begin position="32"/>
        <end position="642"/>
    </location>
</feature>
<evidence type="ECO:0000256" key="5">
    <source>
        <dbReference type="ARBA" id="ARBA00022729"/>
    </source>
</evidence>
<evidence type="ECO:0000256" key="8">
    <source>
        <dbReference type="ARBA" id="ARBA00023136"/>
    </source>
</evidence>
<keyword evidence="3 9" id="KW-0812">Transmembrane</keyword>
<evidence type="ECO:0000256" key="7">
    <source>
        <dbReference type="ARBA" id="ARBA00023008"/>
    </source>
</evidence>
<evidence type="ECO:0000256" key="3">
    <source>
        <dbReference type="ARBA" id="ARBA00022692"/>
    </source>
</evidence>
<accession>A0A934NT54</accession>
<dbReference type="PANTHER" id="PTHR34820">
    <property type="entry name" value="INNER MEMBRANE PROTEIN YEBZ"/>
    <property type="match status" value="1"/>
</dbReference>
<dbReference type="Pfam" id="PF04234">
    <property type="entry name" value="CopC"/>
    <property type="match status" value="1"/>
</dbReference>
<evidence type="ECO:0000259" key="12">
    <source>
        <dbReference type="Pfam" id="PF05425"/>
    </source>
</evidence>
<dbReference type="Gene3D" id="2.60.40.1220">
    <property type="match status" value="1"/>
</dbReference>
<gene>
    <name evidence="13" type="ORF">JGU71_18295</name>
</gene>
<evidence type="ECO:0000256" key="6">
    <source>
        <dbReference type="ARBA" id="ARBA00022989"/>
    </source>
</evidence>
<dbReference type="RefSeq" id="WP_199705691.1">
    <property type="nucleotide sequence ID" value="NZ_JAEMNV010000005.1"/>
</dbReference>
<reference evidence="13" key="1">
    <citation type="submission" date="2020-12" db="EMBL/GenBank/DDBJ databases">
        <title>Antrihabitans popcorni sp. nov. and Antrihabitans auranticaus sp. nov., isolated from a larva cave.</title>
        <authorList>
            <person name="Lee S.D."/>
            <person name="Kim I.S."/>
        </authorList>
    </citation>
    <scope>NUCLEOTIDE SEQUENCE</scope>
    <source>
        <strain evidence="13">YC3-6</strain>
    </source>
</reference>
<dbReference type="InterPro" id="IPR014756">
    <property type="entry name" value="Ig_E-set"/>
</dbReference>
<dbReference type="PANTHER" id="PTHR34820:SF4">
    <property type="entry name" value="INNER MEMBRANE PROTEIN YEBZ"/>
    <property type="match status" value="1"/>
</dbReference>
<evidence type="ECO:0000256" key="1">
    <source>
        <dbReference type="ARBA" id="ARBA00004651"/>
    </source>
</evidence>
<dbReference type="InterPro" id="IPR032694">
    <property type="entry name" value="CopC/D"/>
</dbReference>
<dbReference type="InterPro" id="IPR007348">
    <property type="entry name" value="CopC_dom"/>
</dbReference>
<dbReference type="Pfam" id="PF05425">
    <property type="entry name" value="CopD"/>
    <property type="match status" value="1"/>
</dbReference>
<feature type="signal peptide" evidence="10">
    <location>
        <begin position="1"/>
        <end position="31"/>
    </location>
</feature>
<keyword evidence="6 9" id="KW-1133">Transmembrane helix</keyword>
<evidence type="ECO:0000256" key="4">
    <source>
        <dbReference type="ARBA" id="ARBA00022723"/>
    </source>
</evidence>
<evidence type="ECO:0000259" key="11">
    <source>
        <dbReference type="Pfam" id="PF04234"/>
    </source>
</evidence>
<feature type="transmembrane region" description="Helical" evidence="9">
    <location>
        <begin position="351"/>
        <end position="372"/>
    </location>
</feature>
<dbReference type="Proteomes" id="UP000655868">
    <property type="component" value="Unassembled WGS sequence"/>
</dbReference>
<comment type="caution">
    <text evidence="13">The sequence shown here is derived from an EMBL/GenBank/DDBJ whole genome shotgun (WGS) entry which is preliminary data.</text>
</comment>
<name>A0A934NT54_9NOCA</name>
<evidence type="ECO:0000313" key="13">
    <source>
        <dbReference type="EMBL" id="MBJ8340838.1"/>
    </source>
</evidence>
<dbReference type="GO" id="GO:0042597">
    <property type="term" value="C:periplasmic space"/>
    <property type="evidence" value="ECO:0007669"/>
    <property type="project" value="InterPro"/>
</dbReference>
<feature type="transmembrane region" description="Helical" evidence="9">
    <location>
        <begin position="311"/>
        <end position="339"/>
    </location>
</feature>
<feature type="domain" description="Copper resistance protein D" evidence="12">
    <location>
        <begin position="310"/>
        <end position="401"/>
    </location>
</feature>